<dbReference type="PANTHER" id="PTHR36577">
    <property type="entry name" value="DUF521 DOMAIN PROTEIN (AFU_ORTHOLOGUE AFUA_6G00490)"/>
    <property type="match status" value="1"/>
</dbReference>
<proteinExistence type="predicted"/>
<name>A0A212LWB3_9FIRM</name>
<sequence>MVILTDYEQRMLDGEFGEFKQIALQKIVDYANALGAEELCEVKKATLYLGAHPYLETAGSDDYDVIFSKMYLCSDKTVPLGEMADCCFCQTCVAPCDQYQWESLYLSKEFFDRNRKYLELTRDAGVSITGSCTPYLVGWIPLKGEHFVTTESSNVVMCNSVFGACGNSDGIEAAAWSAVCGRTPKWGFHVPENRYGTIVFNIECAAETAVDWDIIGYTVGRKLPPHGVPVLQGNYPHPDIIRLKQCFAAMATTSGAEMCHIVGFTPEAPDLKTALGGKEPKAVITITEEDYRESLDMLCDRGESPINIVALGCPHYTLEEIRAAALYIKGKTFDPSVDFAIWTDYATREMASQNGYLKIVEAAGGQILSSACPLVIGHKYFKHAVGFVADGAKQAHYIRSELPKGTPVYYGDMFKCIDAAVRGSWKEVK</sequence>
<keyword evidence="2" id="KW-0456">Lyase</keyword>
<dbReference type="PANTHER" id="PTHR36577:SF3">
    <property type="entry name" value="DUF521 DOMAIN PROTEIN (AFU_ORTHOLOGUE AFUA_6G00490)"/>
    <property type="match status" value="1"/>
</dbReference>
<evidence type="ECO:0000256" key="2">
    <source>
        <dbReference type="ARBA" id="ARBA00023239"/>
    </source>
</evidence>
<dbReference type="InterPro" id="IPR015931">
    <property type="entry name" value="Acnase/IPM_dHydase_lsu_aba_1/3"/>
</dbReference>
<organism evidence="4">
    <name type="scientific">uncultured Sporomusa sp</name>
    <dbReference type="NCBI Taxonomy" id="307249"/>
    <lineage>
        <taxon>Bacteria</taxon>
        <taxon>Bacillati</taxon>
        <taxon>Bacillota</taxon>
        <taxon>Negativicutes</taxon>
        <taxon>Selenomonadales</taxon>
        <taxon>Sporomusaceae</taxon>
        <taxon>Sporomusa</taxon>
        <taxon>environmental samples</taxon>
    </lineage>
</organism>
<feature type="domain" description="Phosphomevalonate dehydratase large subunit-like" evidence="3">
    <location>
        <begin position="3"/>
        <end position="417"/>
    </location>
</feature>
<dbReference type="SUPFAM" id="SSF53732">
    <property type="entry name" value="Aconitase iron-sulfur domain"/>
    <property type="match status" value="1"/>
</dbReference>
<accession>A0A212LWB3</accession>
<dbReference type="AlphaFoldDB" id="A0A212LWB3"/>
<dbReference type="InterPro" id="IPR036008">
    <property type="entry name" value="Aconitase_4Fe-4S_dom"/>
</dbReference>
<protein>
    <recommendedName>
        <fullName evidence="3">Phosphomevalonate dehydratase large subunit-like domain-containing protein</fullName>
    </recommendedName>
</protein>
<evidence type="ECO:0000259" key="3">
    <source>
        <dbReference type="Pfam" id="PF04412"/>
    </source>
</evidence>
<dbReference type="Gene3D" id="3.30.499.10">
    <property type="entry name" value="Aconitase, domain 3"/>
    <property type="match status" value="1"/>
</dbReference>
<reference evidence="4" key="1">
    <citation type="submission" date="2016-08" db="EMBL/GenBank/DDBJ databases">
        <authorList>
            <person name="Seilhamer J.J."/>
        </authorList>
    </citation>
    <scope>NUCLEOTIDE SEQUENCE</scope>
    <source>
        <strain evidence="4">86</strain>
    </source>
</reference>
<dbReference type="InterPro" id="IPR007506">
    <property type="entry name" value="PMDh-L-like_dom"/>
</dbReference>
<keyword evidence="1" id="KW-0408">Iron</keyword>
<dbReference type="RefSeq" id="WP_288184709.1">
    <property type="nucleotide sequence ID" value="NZ_LT608335.1"/>
</dbReference>
<dbReference type="EMBL" id="FMJE01000004">
    <property type="protein sequence ID" value="SCM81833.1"/>
    <property type="molecule type" value="Genomic_DNA"/>
</dbReference>
<dbReference type="Pfam" id="PF04412">
    <property type="entry name" value="AcnX"/>
    <property type="match status" value="1"/>
</dbReference>
<evidence type="ECO:0000313" key="4">
    <source>
        <dbReference type="EMBL" id="SCM81833.1"/>
    </source>
</evidence>
<dbReference type="GO" id="GO:0016829">
    <property type="term" value="F:lyase activity"/>
    <property type="evidence" value="ECO:0007669"/>
    <property type="project" value="UniProtKB-KW"/>
</dbReference>
<evidence type="ECO:0000256" key="1">
    <source>
        <dbReference type="ARBA" id="ARBA00023004"/>
    </source>
</evidence>
<gene>
    <name evidence="4" type="ORF">KL86SPO_40317</name>
</gene>